<feature type="transmembrane region" description="Helical" evidence="1">
    <location>
        <begin position="338"/>
        <end position="360"/>
    </location>
</feature>
<proteinExistence type="predicted"/>
<gene>
    <name evidence="4" type="ORF">EV671_101673</name>
</gene>
<dbReference type="PANTHER" id="PTHR39084:SF1">
    <property type="entry name" value="DUF4010 DOMAIN-CONTAINING PROTEIN"/>
    <property type="match status" value="1"/>
</dbReference>
<feature type="transmembrane region" description="Helical" evidence="1">
    <location>
        <begin position="145"/>
        <end position="163"/>
    </location>
</feature>
<dbReference type="Pfam" id="PF02308">
    <property type="entry name" value="MgtC"/>
    <property type="match status" value="1"/>
</dbReference>
<protein>
    <submittedName>
        <fullName evidence="4">Uncharacterized membrane protein (DUF4010 family)</fullName>
    </submittedName>
</protein>
<feature type="transmembrane region" description="Helical" evidence="1">
    <location>
        <begin position="264"/>
        <end position="287"/>
    </location>
</feature>
<evidence type="ECO:0000313" key="4">
    <source>
        <dbReference type="EMBL" id="TCU94651.1"/>
    </source>
</evidence>
<organism evidence="4 5">
    <name type="scientific">Roseateles saccharophilus</name>
    <name type="common">Pseudomonas saccharophila</name>
    <dbReference type="NCBI Taxonomy" id="304"/>
    <lineage>
        <taxon>Bacteria</taxon>
        <taxon>Pseudomonadati</taxon>
        <taxon>Pseudomonadota</taxon>
        <taxon>Betaproteobacteria</taxon>
        <taxon>Burkholderiales</taxon>
        <taxon>Sphaerotilaceae</taxon>
        <taxon>Roseateles</taxon>
    </lineage>
</organism>
<feature type="transmembrane region" description="Helical" evidence="1">
    <location>
        <begin position="307"/>
        <end position="326"/>
    </location>
</feature>
<name>A0A4R3UUK0_ROSSA</name>
<evidence type="ECO:0000259" key="2">
    <source>
        <dbReference type="Pfam" id="PF02308"/>
    </source>
</evidence>
<comment type="caution">
    <text evidence="4">The sequence shown here is derived from an EMBL/GenBank/DDBJ whole genome shotgun (WGS) entry which is preliminary data.</text>
</comment>
<dbReference type="InterPro" id="IPR025105">
    <property type="entry name" value="DUF4010"/>
</dbReference>
<dbReference type="Pfam" id="PF13194">
    <property type="entry name" value="DUF4010"/>
    <property type="match status" value="1"/>
</dbReference>
<reference evidence="4 5" key="1">
    <citation type="submission" date="2019-03" db="EMBL/GenBank/DDBJ databases">
        <title>Genomic Encyclopedia of Type Strains, Phase IV (KMG-IV): sequencing the most valuable type-strain genomes for metagenomic binning, comparative biology and taxonomic classification.</title>
        <authorList>
            <person name="Goeker M."/>
        </authorList>
    </citation>
    <scope>NUCLEOTIDE SEQUENCE [LARGE SCALE GENOMIC DNA]</scope>
    <source>
        <strain evidence="4 5">DSM 654</strain>
    </source>
</reference>
<keyword evidence="1" id="KW-1133">Transmembrane helix</keyword>
<feature type="transmembrane region" description="Helical" evidence="1">
    <location>
        <begin position="63"/>
        <end position="83"/>
    </location>
</feature>
<feature type="transmembrane region" description="Helical" evidence="1">
    <location>
        <begin position="90"/>
        <end position="108"/>
    </location>
</feature>
<dbReference type="RefSeq" id="WP_132572892.1">
    <property type="nucleotide sequence ID" value="NZ_CBCSGL010000012.1"/>
</dbReference>
<dbReference type="Proteomes" id="UP000295110">
    <property type="component" value="Unassembled WGS sequence"/>
</dbReference>
<keyword evidence="5" id="KW-1185">Reference proteome</keyword>
<feature type="transmembrane region" description="Helical" evidence="1">
    <location>
        <begin position="178"/>
        <end position="198"/>
    </location>
</feature>
<accession>A0A4R3UUK0</accession>
<dbReference type="EMBL" id="SMBU01000016">
    <property type="protein sequence ID" value="TCU94651.1"/>
    <property type="molecule type" value="Genomic_DNA"/>
</dbReference>
<dbReference type="InterPro" id="IPR049177">
    <property type="entry name" value="MgtC_SapB_SrpB_YhiD_N"/>
</dbReference>
<sequence length="423" mass="42490">MDSLETLRALGAALAVGLLVGTERGWRDRELAEGGRVAGLRTFALVGLMGGVAAMLSVWAGPWALAVALAGLAALLAVSYAAGAKVSGSVSVTTAVAAMLTLALGALAAQGEAVAAIATAVVVALLLDLKPVLHRWLRLVEPRELTAVLQLLVLSLVILPVLPDRGFGPFDAVNPYRLWWAVVLVASLSLVGHVAMRLSGPQRGLLLSGLLGGLASSTAATVALARRGRPHPDAAATLSAAILAACGVMFVRMAVLVAALQPALLARLGGILVVMALASFAAAAWHWRRHASEEAPDGAASTEGSLFDLRSALAFGALLAAVAVFTRAANDALGAAGLYGLAALSGLADVDAIVISLMRMNADGELAASATALAAVIAAASNLVMKAGIAWTLGSRAIGIRVAASFGIVALTGSVAALVTSAL</sequence>
<feature type="transmembrane region" description="Helical" evidence="1">
    <location>
        <begin position="397"/>
        <end position="419"/>
    </location>
</feature>
<dbReference type="AlphaFoldDB" id="A0A4R3UUK0"/>
<feature type="domain" description="MgtC/SapB/SrpB/YhiD N-terminal" evidence="2">
    <location>
        <begin position="10"/>
        <end position="135"/>
    </location>
</feature>
<keyword evidence="1" id="KW-0472">Membrane</keyword>
<feature type="transmembrane region" description="Helical" evidence="1">
    <location>
        <begin position="205"/>
        <end position="225"/>
    </location>
</feature>
<feature type="domain" description="DUF4010" evidence="3">
    <location>
        <begin position="183"/>
        <end position="394"/>
    </location>
</feature>
<dbReference type="PANTHER" id="PTHR39084">
    <property type="entry name" value="MEMBRANE PROTEIN-RELATED"/>
    <property type="match status" value="1"/>
</dbReference>
<dbReference type="OrthoDB" id="9813718at2"/>
<feature type="transmembrane region" description="Helical" evidence="1">
    <location>
        <begin position="38"/>
        <end position="57"/>
    </location>
</feature>
<evidence type="ECO:0000313" key="5">
    <source>
        <dbReference type="Proteomes" id="UP000295110"/>
    </source>
</evidence>
<feature type="transmembrane region" description="Helical" evidence="1">
    <location>
        <begin position="114"/>
        <end position="133"/>
    </location>
</feature>
<evidence type="ECO:0000259" key="3">
    <source>
        <dbReference type="Pfam" id="PF13194"/>
    </source>
</evidence>
<feature type="transmembrane region" description="Helical" evidence="1">
    <location>
        <begin position="237"/>
        <end position="257"/>
    </location>
</feature>
<evidence type="ECO:0000256" key="1">
    <source>
        <dbReference type="SAM" id="Phobius"/>
    </source>
</evidence>
<feature type="transmembrane region" description="Helical" evidence="1">
    <location>
        <begin position="366"/>
        <end position="385"/>
    </location>
</feature>
<keyword evidence="1" id="KW-0812">Transmembrane</keyword>